<dbReference type="InterPro" id="IPR036291">
    <property type="entry name" value="NAD(P)-bd_dom_sf"/>
</dbReference>
<feature type="compositionally biased region" description="Low complexity" evidence="1">
    <location>
        <begin position="48"/>
        <end position="65"/>
    </location>
</feature>
<comment type="caution">
    <text evidence="2">The sequence shown here is derived from an EMBL/GenBank/DDBJ whole genome shotgun (WGS) entry which is preliminary data.</text>
</comment>
<evidence type="ECO:0000313" key="2">
    <source>
        <dbReference type="EMBL" id="MBB2994445.1"/>
    </source>
</evidence>
<dbReference type="Proteomes" id="UP000523000">
    <property type="component" value="Unassembled WGS sequence"/>
</dbReference>
<evidence type="ECO:0000313" key="3">
    <source>
        <dbReference type="Proteomes" id="UP000523000"/>
    </source>
</evidence>
<dbReference type="EMBL" id="JACHVS010000001">
    <property type="protein sequence ID" value="MBB2994445.1"/>
    <property type="molecule type" value="Genomic_DNA"/>
</dbReference>
<dbReference type="AlphaFoldDB" id="A0A839QIS9"/>
<organism evidence="2 3">
    <name type="scientific">Paeniglutamicibacter cryotolerans</name>
    <dbReference type="NCBI Taxonomy" id="670079"/>
    <lineage>
        <taxon>Bacteria</taxon>
        <taxon>Bacillati</taxon>
        <taxon>Actinomycetota</taxon>
        <taxon>Actinomycetes</taxon>
        <taxon>Micrococcales</taxon>
        <taxon>Micrococcaceae</taxon>
        <taxon>Paeniglutamicibacter</taxon>
    </lineage>
</organism>
<keyword evidence="3" id="KW-1185">Reference proteome</keyword>
<dbReference type="SUPFAM" id="SSF51735">
    <property type="entry name" value="NAD(P)-binding Rossmann-fold domains"/>
    <property type="match status" value="1"/>
</dbReference>
<feature type="region of interest" description="Disordered" evidence="1">
    <location>
        <begin position="46"/>
        <end position="65"/>
    </location>
</feature>
<dbReference type="Gene3D" id="3.40.50.720">
    <property type="entry name" value="NAD(P)-binding Rossmann-like Domain"/>
    <property type="match status" value="1"/>
</dbReference>
<evidence type="ECO:0000256" key="1">
    <source>
        <dbReference type="SAM" id="MobiDB-lite"/>
    </source>
</evidence>
<reference evidence="2 3" key="1">
    <citation type="submission" date="2020-08" db="EMBL/GenBank/DDBJ databases">
        <title>Sequencing the genomes of 1000 actinobacteria strains.</title>
        <authorList>
            <person name="Klenk H.-P."/>
        </authorList>
    </citation>
    <scope>NUCLEOTIDE SEQUENCE [LARGE SCALE GENOMIC DNA]</scope>
    <source>
        <strain evidence="2 3">DSM 22826</strain>
    </source>
</reference>
<protein>
    <submittedName>
        <fullName evidence="2">NAD(P)-dependent dehydrogenase (Short-subunit alcohol dehydrogenase family)</fullName>
    </submittedName>
</protein>
<sequence>MADTGMVELKAGGGLDSRDAASAKVAENVPLDRAEEPAERASIVSFQASETSSSTTGVTTAAEGGRTTWTSARSLSAHSGLAIDPKRAHVRSYPNGVR</sequence>
<proteinExistence type="predicted"/>
<dbReference type="RefSeq" id="WP_246380336.1">
    <property type="nucleotide sequence ID" value="NZ_BAABGK010000025.1"/>
</dbReference>
<name>A0A839QIS9_9MICC</name>
<feature type="region of interest" description="Disordered" evidence="1">
    <location>
        <begin position="1"/>
        <end position="23"/>
    </location>
</feature>
<accession>A0A839QIS9</accession>
<gene>
    <name evidence="2" type="ORF">E9229_000636</name>
</gene>